<proteinExistence type="predicted"/>
<dbReference type="VEuPathDB" id="TriTrypDB:Tc_MARK_1133"/>
<evidence type="ECO:0000313" key="2">
    <source>
        <dbReference type="EMBL" id="PWU87889.1"/>
    </source>
</evidence>
<reference evidence="2 3" key="1">
    <citation type="journal article" date="2018" name="Microb. Genom.">
        <title>Expanding an expanded genome: long-read sequencing of Trypanosoma cruzi.</title>
        <authorList>
            <person name="Berna L."/>
            <person name="Rodriguez M."/>
            <person name="Chiribao M.L."/>
            <person name="Parodi-Talice A."/>
            <person name="Pita S."/>
            <person name="Rijo G."/>
            <person name="Alvarez-Valin F."/>
            <person name="Robello C."/>
        </authorList>
    </citation>
    <scope>NUCLEOTIDE SEQUENCE [LARGE SCALE GENOMIC DNA]</scope>
    <source>
        <strain evidence="2 3">Dm28c</strain>
    </source>
</reference>
<dbReference type="VEuPathDB" id="TriTrypDB:TcG_02509"/>
<dbReference type="EMBL" id="PRFA01000083">
    <property type="protein sequence ID" value="PWU87889.1"/>
    <property type="molecule type" value="Genomic_DNA"/>
</dbReference>
<dbReference type="VEuPathDB" id="TriTrypDB:TcCLB.506739.140"/>
<feature type="region of interest" description="Disordered" evidence="1">
    <location>
        <begin position="224"/>
        <end position="300"/>
    </location>
</feature>
<feature type="compositionally biased region" description="Polar residues" evidence="1">
    <location>
        <begin position="374"/>
        <end position="383"/>
    </location>
</feature>
<gene>
    <name evidence="2" type="ORF">C4B63_83g61</name>
</gene>
<dbReference type="Proteomes" id="UP000246121">
    <property type="component" value="Unassembled WGS sequence"/>
</dbReference>
<comment type="caution">
    <text evidence="2">The sequence shown here is derived from an EMBL/GenBank/DDBJ whole genome shotgun (WGS) entry which is preliminary data.</text>
</comment>
<evidence type="ECO:0000313" key="3">
    <source>
        <dbReference type="Proteomes" id="UP000246121"/>
    </source>
</evidence>
<feature type="region of interest" description="Disordered" evidence="1">
    <location>
        <begin position="374"/>
        <end position="411"/>
    </location>
</feature>
<feature type="compositionally biased region" description="Low complexity" evidence="1">
    <location>
        <begin position="321"/>
        <end position="342"/>
    </location>
</feature>
<dbReference type="VEuPathDB" id="TriTrypDB:C4B63_83g61"/>
<dbReference type="VEuPathDB" id="TriTrypDB:TCDM_06455"/>
<dbReference type="VEuPathDB" id="TriTrypDB:C3747_146g12"/>
<feature type="compositionally biased region" description="Polar residues" evidence="1">
    <location>
        <begin position="343"/>
        <end position="355"/>
    </location>
</feature>
<evidence type="ECO:0000256" key="1">
    <source>
        <dbReference type="SAM" id="MobiDB-lite"/>
    </source>
</evidence>
<dbReference type="VEuPathDB" id="TriTrypDB:ECC02_006168"/>
<dbReference type="AlphaFoldDB" id="A0A2V2UUT9"/>
<dbReference type="VEuPathDB" id="TriTrypDB:TcCLB.506315.40"/>
<dbReference type="VEuPathDB" id="TriTrypDB:TcBrA4_0116330"/>
<name>A0A2V2UUT9_TRYCR</name>
<sequence length="642" mass="70605">MHVLVDHRMTEQTILQEVLVPRDSGCLKTAIVQNESSCAIQYDRTLRAPVLVLRSGLSHARVEIPCEDYKFLLKKFPQLLIILQTYLSSFDSFSLEVTMHTRTSLRVDLTIGTQFSKATVADLSTGVVVSKMPLIIPRNRWVQVVFHVSGILTHLFDLPLIQSLDSISLTGTCKTSRLMVCNDEEEAINAAPGDMALFAVPAYAPPIWQTAAGIATPVLTNVSRTTSRATTTTPKSVGNYLPVVGEAGNEKRRNPFRQPEGTLKSNLQSPPPPPIERNSPRLEGISTVKPPSPCEPLQDKQGSALQRGFLGNLTLSLSSPSKSLQLQQQKQKQQPQLASLSPKSIQTQQNQQNAESHSKNRTVSYIRLVNPTNRLPQRNSNAISRIRPGAVTRSESSASGSLTPASAPAAPTLSNTADTWCGITGWEEAIDFMSGTNAALLCTADYAIKSSLHSIQGSLGERGATGVNNKIQKGSETQNLKMQQTKKSMELRRRPIFFPSKRRKRVGGGTESQNFVDGDTGNGVTHSIRRRGHLSRSSRIRERIRLLKEAQSSARRTHEMKKLTASELPIDPLEEAQMMVNEEIVDVMNEPRCGYGFGYLGVLRERGGFETDEGVDTNLKGALTLDISELSEDEEDGDEERE</sequence>
<dbReference type="VEuPathDB" id="TriTrypDB:TcCL_ESM06446"/>
<organism evidence="2 3">
    <name type="scientific">Trypanosoma cruzi</name>
    <dbReference type="NCBI Taxonomy" id="5693"/>
    <lineage>
        <taxon>Eukaryota</taxon>
        <taxon>Discoba</taxon>
        <taxon>Euglenozoa</taxon>
        <taxon>Kinetoplastea</taxon>
        <taxon>Metakinetoplastina</taxon>
        <taxon>Trypanosomatida</taxon>
        <taxon>Trypanosomatidae</taxon>
        <taxon>Trypanosoma</taxon>
        <taxon>Schizotrypanum</taxon>
    </lineage>
</organism>
<dbReference type="VEuPathDB" id="TriTrypDB:BCY84_21737"/>
<protein>
    <recommendedName>
        <fullName evidence="4">CFA20 domain-containing protein</fullName>
    </recommendedName>
</protein>
<feature type="region of interest" description="Disordered" evidence="1">
    <location>
        <begin position="502"/>
        <end position="526"/>
    </location>
</feature>
<feature type="compositionally biased region" description="Low complexity" evidence="1">
    <location>
        <begin position="224"/>
        <end position="233"/>
    </location>
</feature>
<feature type="region of interest" description="Disordered" evidence="1">
    <location>
        <begin position="321"/>
        <end position="362"/>
    </location>
</feature>
<evidence type="ECO:0008006" key="4">
    <source>
        <dbReference type="Google" id="ProtNLM"/>
    </source>
</evidence>
<feature type="compositionally biased region" description="Low complexity" evidence="1">
    <location>
        <begin position="396"/>
        <end position="411"/>
    </location>
</feature>
<dbReference type="VEuPathDB" id="TriTrypDB:TCSYLVIO_002418"/>
<accession>A0A2V2UUT9</accession>